<name>A0AA35PN62_9SAUR</name>
<evidence type="ECO:0000313" key="1">
    <source>
        <dbReference type="EMBL" id="CAI5795146.1"/>
    </source>
</evidence>
<sequence length="111" mass="11579">MAEGAQGEEVRSLPSTIAATVAASICTACHSPQSPHWPHGHCSSFAASLQKSYSISLSSTTFSSLPYLHNFRAASLGLRPTPGPVVTSLCSCCFFLSATSCPQNQEGGRTC</sequence>
<evidence type="ECO:0000313" key="2">
    <source>
        <dbReference type="Proteomes" id="UP001178461"/>
    </source>
</evidence>
<keyword evidence="2" id="KW-1185">Reference proteome</keyword>
<accession>A0AA35PN62</accession>
<dbReference type="AlphaFoldDB" id="A0AA35PN62"/>
<reference evidence="1" key="1">
    <citation type="submission" date="2022-12" db="EMBL/GenBank/DDBJ databases">
        <authorList>
            <person name="Alioto T."/>
            <person name="Alioto T."/>
            <person name="Gomez Garrido J."/>
        </authorList>
    </citation>
    <scope>NUCLEOTIDE SEQUENCE</scope>
</reference>
<proteinExistence type="predicted"/>
<protein>
    <submittedName>
        <fullName evidence="1">Uncharacterized protein</fullName>
    </submittedName>
</protein>
<gene>
    <name evidence="1" type="ORF">PODLI_1B005068</name>
</gene>
<dbReference type="EMBL" id="OX395141">
    <property type="protein sequence ID" value="CAI5795146.1"/>
    <property type="molecule type" value="Genomic_DNA"/>
</dbReference>
<organism evidence="1 2">
    <name type="scientific">Podarcis lilfordi</name>
    <name type="common">Lilford's wall lizard</name>
    <dbReference type="NCBI Taxonomy" id="74358"/>
    <lineage>
        <taxon>Eukaryota</taxon>
        <taxon>Metazoa</taxon>
        <taxon>Chordata</taxon>
        <taxon>Craniata</taxon>
        <taxon>Vertebrata</taxon>
        <taxon>Euteleostomi</taxon>
        <taxon>Lepidosauria</taxon>
        <taxon>Squamata</taxon>
        <taxon>Bifurcata</taxon>
        <taxon>Unidentata</taxon>
        <taxon>Episquamata</taxon>
        <taxon>Laterata</taxon>
        <taxon>Lacertibaenia</taxon>
        <taxon>Lacertidae</taxon>
        <taxon>Podarcis</taxon>
    </lineage>
</organism>
<dbReference type="Proteomes" id="UP001178461">
    <property type="component" value="Chromosome 15"/>
</dbReference>